<keyword evidence="2" id="KW-1185">Reference proteome</keyword>
<evidence type="ECO:0000313" key="2">
    <source>
        <dbReference type="Proteomes" id="UP000193061"/>
    </source>
</evidence>
<accession>A0A1X6ZRP0</accession>
<gene>
    <name evidence="1" type="ORF">ROA7450_03068</name>
</gene>
<dbReference type="EMBL" id="FWFX01000010">
    <property type="protein sequence ID" value="SLN59293.1"/>
    <property type="molecule type" value="Genomic_DNA"/>
</dbReference>
<dbReference type="AlphaFoldDB" id="A0A1X6ZRP0"/>
<evidence type="ECO:0000313" key="1">
    <source>
        <dbReference type="EMBL" id="SLN59293.1"/>
    </source>
</evidence>
<reference evidence="1 2" key="1">
    <citation type="submission" date="2017-03" db="EMBL/GenBank/DDBJ databases">
        <authorList>
            <person name="Afonso C.L."/>
            <person name="Miller P.J."/>
            <person name="Scott M.A."/>
            <person name="Spackman E."/>
            <person name="Goraichik I."/>
            <person name="Dimitrov K.M."/>
            <person name="Suarez D.L."/>
            <person name="Swayne D.E."/>
        </authorList>
    </citation>
    <scope>NUCLEOTIDE SEQUENCE [LARGE SCALE GENOMIC DNA]</scope>
    <source>
        <strain evidence="1 2">CECT 7450</strain>
    </source>
</reference>
<dbReference type="RefSeq" id="WP_085806694.1">
    <property type="nucleotide sequence ID" value="NZ_FWFX01000010.1"/>
</dbReference>
<name>A0A1X6ZRP0_9RHOB</name>
<organism evidence="1 2">
    <name type="scientific">Roseovarius albus</name>
    <dbReference type="NCBI Taxonomy" id="1247867"/>
    <lineage>
        <taxon>Bacteria</taxon>
        <taxon>Pseudomonadati</taxon>
        <taxon>Pseudomonadota</taxon>
        <taxon>Alphaproteobacteria</taxon>
        <taxon>Rhodobacterales</taxon>
        <taxon>Roseobacteraceae</taxon>
        <taxon>Roseovarius</taxon>
    </lineage>
</organism>
<sequence length="72" mass="7735">MAGHLFVHPDGGLAEVHMKSFGLLDAVIAGFVVAHDRFNLGEMNVSDTKKPQALDDEINCLKLLQGLDASIC</sequence>
<proteinExistence type="predicted"/>
<protein>
    <submittedName>
        <fullName evidence="1">Uncharacterized protein</fullName>
    </submittedName>
</protein>
<dbReference type="Proteomes" id="UP000193061">
    <property type="component" value="Unassembled WGS sequence"/>
</dbReference>